<feature type="DNA-binding region" description="H-T-H motif" evidence="4">
    <location>
        <begin position="34"/>
        <end position="53"/>
    </location>
</feature>
<feature type="domain" description="HTH tetR-type" evidence="5">
    <location>
        <begin position="11"/>
        <end position="71"/>
    </location>
</feature>
<dbReference type="InterPro" id="IPR054126">
    <property type="entry name" value="CprB_TetR_C"/>
</dbReference>
<keyword evidence="3" id="KW-0804">Transcription</keyword>
<dbReference type="PRINTS" id="PR00455">
    <property type="entry name" value="HTHTETR"/>
</dbReference>
<dbReference type="SUPFAM" id="SSF48498">
    <property type="entry name" value="Tetracyclin repressor-like, C-terminal domain"/>
    <property type="match status" value="1"/>
</dbReference>
<dbReference type="InterPro" id="IPR047923">
    <property type="entry name" value="ArpA-like"/>
</dbReference>
<sequence length="203" mass="22452">MTLNKREAQRGATKAAILQAASEEFDARGYAGTAISDIANRLDLTKGSVYFHFPSKALLAIEIVDRYFSAWVPMLEEVESRGLSGLTAIRWVSEQAAASYRDNATIRASVRLMREASLIDAEMPTPFVDWMENTHRWLIQARDAGELRDGLDLEDAAWHIVAVFHGIQEVASRLGECAQLASKNATIWSLLLKGIESGNETKA</sequence>
<accession>A0A6G8FHT9</accession>
<protein>
    <submittedName>
        <fullName evidence="6">TetR/AcrR family transcriptional regulator</fullName>
    </submittedName>
</protein>
<evidence type="ECO:0000256" key="4">
    <source>
        <dbReference type="PROSITE-ProRule" id="PRU00335"/>
    </source>
</evidence>
<dbReference type="PROSITE" id="PS50977">
    <property type="entry name" value="HTH_TETR_2"/>
    <property type="match status" value="1"/>
</dbReference>
<evidence type="ECO:0000313" key="6">
    <source>
        <dbReference type="EMBL" id="QIM16020.1"/>
    </source>
</evidence>
<keyword evidence="1" id="KW-0805">Transcription regulation</keyword>
<dbReference type="AlphaFoldDB" id="A0A6G8FHT9"/>
<organism evidence="6 7">
    <name type="scientific">Leucobacter insecticola</name>
    <dbReference type="NCBI Taxonomy" id="2714934"/>
    <lineage>
        <taxon>Bacteria</taxon>
        <taxon>Bacillati</taxon>
        <taxon>Actinomycetota</taxon>
        <taxon>Actinomycetes</taxon>
        <taxon>Micrococcales</taxon>
        <taxon>Microbacteriaceae</taxon>
        <taxon>Leucobacter</taxon>
    </lineage>
</organism>
<evidence type="ECO:0000256" key="2">
    <source>
        <dbReference type="ARBA" id="ARBA00023125"/>
    </source>
</evidence>
<proteinExistence type="predicted"/>
<dbReference type="SUPFAM" id="SSF46689">
    <property type="entry name" value="Homeodomain-like"/>
    <property type="match status" value="1"/>
</dbReference>
<dbReference type="RefSeq" id="WP_166322628.1">
    <property type="nucleotide sequence ID" value="NZ_CP049934.1"/>
</dbReference>
<dbReference type="PANTHER" id="PTHR47506">
    <property type="entry name" value="TRANSCRIPTIONAL REGULATORY PROTEIN"/>
    <property type="match status" value="1"/>
</dbReference>
<evidence type="ECO:0000313" key="7">
    <source>
        <dbReference type="Proteomes" id="UP000501387"/>
    </source>
</evidence>
<keyword evidence="7" id="KW-1185">Reference proteome</keyword>
<evidence type="ECO:0000256" key="3">
    <source>
        <dbReference type="ARBA" id="ARBA00023163"/>
    </source>
</evidence>
<reference evidence="6 7" key="1">
    <citation type="submission" date="2020-03" db="EMBL/GenBank/DDBJ databases">
        <title>Leucobacter sp. nov., isolated from beetles.</title>
        <authorList>
            <person name="Hyun D.-W."/>
            <person name="Bae J.-W."/>
        </authorList>
    </citation>
    <scope>NUCLEOTIDE SEQUENCE [LARGE SCALE GENOMIC DNA]</scope>
    <source>
        <strain evidence="6 7">HDW9B</strain>
    </source>
</reference>
<dbReference type="GO" id="GO:0003677">
    <property type="term" value="F:DNA binding"/>
    <property type="evidence" value="ECO:0007669"/>
    <property type="project" value="UniProtKB-UniRule"/>
</dbReference>
<keyword evidence="2 4" id="KW-0238">DNA-binding</keyword>
<dbReference type="Proteomes" id="UP000501387">
    <property type="component" value="Chromosome"/>
</dbReference>
<dbReference type="Gene3D" id="1.10.357.10">
    <property type="entry name" value="Tetracycline Repressor, domain 2"/>
    <property type="match status" value="1"/>
</dbReference>
<dbReference type="EMBL" id="CP049934">
    <property type="protein sequence ID" value="QIM16020.1"/>
    <property type="molecule type" value="Genomic_DNA"/>
</dbReference>
<dbReference type="InterPro" id="IPR036271">
    <property type="entry name" value="Tet_transcr_reg_TetR-rel_C_sf"/>
</dbReference>
<evidence type="ECO:0000256" key="1">
    <source>
        <dbReference type="ARBA" id="ARBA00023015"/>
    </source>
</evidence>
<dbReference type="KEGG" id="lins:G7067_05680"/>
<name>A0A6G8FHT9_9MICO</name>
<gene>
    <name evidence="6" type="ORF">G7067_05680</name>
</gene>
<evidence type="ECO:0000259" key="5">
    <source>
        <dbReference type="PROSITE" id="PS50977"/>
    </source>
</evidence>
<dbReference type="PANTHER" id="PTHR47506:SF6">
    <property type="entry name" value="HTH-TYPE TRANSCRIPTIONAL REPRESSOR NEMR"/>
    <property type="match status" value="1"/>
</dbReference>
<dbReference type="InterPro" id="IPR009057">
    <property type="entry name" value="Homeodomain-like_sf"/>
</dbReference>
<dbReference type="Pfam" id="PF21935">
    <property type="entry name" value="TetR_C_45"/>
    <property type="match status" value="1"/>
</dbReference>
<dbReference type="NCBIfam" id="NF041196">
    <property type="entry name" value="ScbR_bind_reg"/>
    <property type="match status" value="1"/>
</dbReference>
<dbReference type="Pfam" id="PF00440">
    <property type="entry name" value="TetR_N"/>
    <property type="match status" value="1"/>
</dbReference>
<dbReference type="InterPro" id="IPR001647">
    <property type="entry name" value="HTH_TetR"/>
</dbReference>